<dbReference type="SUPFAM" id="SSF53448">
    <property type="entry name" value="Nucleotide-diphospho-sugar transferases"/>
    <property type="match status" value="1"/>
</dbReference>
<reference evidence="3 4" key="2">
    <citation type="submission" date="2008-08" db="EMBL/GenBank/DDBJ databases">
        <authorList>
            <person name="Fulton L."/>
            <person name="Clifton S."/>
            <person name="Fulton B."/>
            <person name="Xu J."/>
            <person name="Minx P."/>
            <person name="Pepin K.H."/>
            <person name="Johnson M."/>
            <person name="Thiruvilangam P."/>
            <person name="Bhonagiri V."/>
            <person name="Nash W.E."/>
            <person name="Mardis E.R."/>
            <person name="Wilson R.K."/>
        </authorList>
    </citation>
    <scope>NUCLEOTIDE SEQUENCE [LARGE SCALE GENOMIC DNA]</scope>
    <source>
        <strain evidence="4">DSM 17135 / JCM 12973 / M2</strain>
    </source>
</reference>
<evidence type="ECO:0000259" key="2">
    <source>
        <dbReference type="Pfam" id="PF00535"/>
    </source>
</evidence>
<proteinExistence type="predicted"/>
<dbReference type="AlphaFoldDB" id="B5CXR0"/>
<evidence type="ECO:0000313" key="4">
    <source>
        <dbReference type="Proteomes" id="UP000003452"/>
    </source>
</evidence>
<dbReference type="CDD" id="cd00761">
    <property type="entry name" value="Glyco_tranf_GTA_type"/>
    <property type="match status" value="1"/>
</dbReference>
<sequence length="263" mass="30170">MTLEVLISCMHQKNTDIIQKSNIQSDVVIVNQCDINKTENITFQNHQNEECKARIIHTTERGLSKSRNLAIANACGDICIICDDDEYFSLNYPETIRQAFQNIPQADIIVFQVNRDPIKHYPQHIKKLNSFDCLKVSSVEIAFKLSKIKEKNILFDEKVGSGVSKAGGEENIFLHNCLRNKLSIYFVPITLARLLPGSSQWDSAKFSKEYFIDRGKFTQKLIGGKIFAILYACYFSLFKYSKFKHKTNIVNALRYMLYGVFKG</sequence>
<dbReference type="GeneID" id="43184553"/>
<dbReference type="HOGENOM" id="CLU_025996_19_8_10"/>
<keyword evidence="1" id="KW-1133">Transmembrane helix</keyword>
<dbReference type="InterPro" id="IPR029044">
    <property type="entry name" value="Nucleotide-diphossugar_trans"/>
</dbReference>
<feature type="transmembrane region" description="Helical" evidence="1">
    <location>
        <begin position="221"/>
        <end position="238"/>
    </location>
</feature>
<dbReference type="OrthoDB" id="9778406at2"/>
<dbReference type="Pfam" id="PF00535">
    <property type="entry name" value="Glycos_transf_2"/>
    <property type="match status" value="1"/>
</dbReference>
<dbReference type="Proteomes" id="UP000003452">
    <property type="component" value="Unassembled WGS sequence"/>
</dbReference>
<evidence type="ECO:0000256" key="1">
    <source>
        <dbReference type="SAM" id="Phobius"/>
    </source>
</evidence>
<gene>
    <name evidence="3" type="ORF">BACPLE_01503</name>
</gene>
<dbReference type="EMBL" id="ABQC02000016">
    <property type="protein sequence ID" value="EDY96195.1"/>
    <property type="molecule type" value="Genomic_DNA"/>
</dbReference>
<dbReference type="Gene3D" id="3.90.550.10">
    <property type="entry name" value="Spore Coat Polysaccharide Biosynthesis Protein SpsA, Chain A"/>
    <property type="match status" value="1"/>
</dbReference>
<organism evidence="3 4">
    <name type="scientific">Phocaeicola plebeius (strain DSM 17135 / JCM 12973 / CCUG 54634 / M2)</name>
    <name type="common">Bacteroides plebeius</name>
    <dbReference type="NCBI Taxonomy" id="484018"/>
    <lineage>
        <taxon>Bacteria</taxon>
        <taxon>Pseudomonadati</taxon>
        <taxon>Bacteroidota</taxon>
        <taxon>Bacteroidia</taxon>
        <taxon>Bacteroidales</taxon>
        <taxon>Bacteroidaceae</taxon>
        <taxon>Phocaeicola</taxon>
    </lineage>
</organism>
<protein>
    <recommendedName>
        <fullName evidence="2">Glycosyltransferase 2-like domain-containing protein</fullName>
    </recommendedName>
</protein>
<accession>B5CXR0</accession>
<comment type="caution">
    <text evidence="3">The sequence shown here is derived from an EMBL/GenBank/DDBJ whole genome shotgun (WGS) entry which is preliminary data.</text>
</comment>
<dbReference type="RefSeq" id="WP_007560561.1">
    <property type="nucleotide sequence ID" value="NZ_DS990127.1"/>
</dbReference>
<keyword evidence="1" id="KW-0472">Membrane</keyword>
<evidence type="ECO:0000313" key="3">
    <source>
        <dbReference type="EMBL" id="EDY96195.1"/>
    </source>
</evidence>
<name>B5CXR0_PHOPM</name>
<feature type="domain" description="Glycosyltransferase 2-like" evidence="2">
    <location>
        <begin position="25"/>
        <end position="124"/>
    </location>
</feature>
<reference evidence="3 4" key="1">
    <citation type="submission" date="2008-08" db="EMBL/GenBank/DDBJ databases">
        <title>Draft genome sequence of Bacteroides plebeius (DSM 17135).</title>
        <authorList>
            <person name="Sudarsanam P."/>
            <person name="Ley R."/>
            <person name="Guruge J."/>
            <person name="Turnbaugh P.J."/>
            <person name="Mahowald M."/>
            <person name="Liep D."/>
            <person name="Gordon J."/>
        </authorList>
    </citation>
    <scope>NUCLEOTIDE SEQUENCE [LARGE SCALE GENOMIC DNA]</scope>
    <source>
        <strain evidence="4">DSM 17135 / JCM 12973 / M2</strain>
    </source>
</reference>
<dbReference type="eggNOG" id="COG1215">
    <property type="taxonomic scope" value="Bacteria"/>
</dbReference>
<keyword evidence="1" id="KW-0812">Transmembrane</keyword>
<dbReference type="InterPro" id="IPR001173">
    <property type="entry name" value="Glyco_trans_2-like"/>
</dbReference>